<keyword evidence="1" id="KW-0805">Transcription regulation</keyword>
<dbReference type="SUPFAM" id="SSF51206">
    <property type="entry name" value="cAMP-binding domain-like"/>
    <property type="match status" value="1"/>
</dbReference>
<name>A0A857DJ12_9FIRM</name>
<dbReference type="Pfam" id="PF13545">
    <property type="entry name" value="HTH_Crp_2"/>
    <property type="match status" value="1"/>
</dbReference>
<dbReference type="InterPro" id="IPR012318">
    <property type="entry name" value="HTH_CRP"/>
</dbReference>
<dbReference type="RefSeq" id="WP_019225507.1">
    <property type="nucleotide sequence ID" value="NZ_CP046996.1"/>
</dbReference>
<dbReference type="InterPro" id="IPR036390">
    <property type="entry name" value="WH_DNA-bd_sf"/>
</dbReference>
<evidence type="ECO:0000259" key="4">
    <source>
        <dbReference type="PROSITE" id="PS51063"/>
    </source>
</evidence>
<dbReference type="InterPro" id="IPR018490">
    <property type="entry name" value="cNMP-bd_dom_sf"/>
</dbReference>
<dbReference type="Pfam" id="PF00027">
    <property type="entry name" value="cNMP_binding"/>
    <property type="match status" value="1"/>
</dbReference>
<evidence type="ECO:0000256" key="1">
    <source>
        <dbReference type="ARBA" id="ARBA00023015"/>
    </source>
</evidence>
<dbReference type="Gene3D" id="2.60.120.10">
    <property type="entry name" value="Jelly Rolls"/>
    <property type="match status" value="1"/>
</dbReference>
<evidence type="ECO:0000313" key="6">
    <source>
        <dbReference type="Proteomes" id="UP000430508"/>
    </source>
</evidence>
<keyword evidence="3" id="KW-0804">Transcription</keyword>
<gene>
    <name evidence="5" type="ORF">GQ588_07365</name>
</gene>
<evidence type="ECO:0000313" key="5">
    <source>
        <dbReference type="EMBL" id="QHA00459.1"/>
    </source>
</evidence>
<evidence type="ECO:0000256" key="3">
    <source>
        <dbReference type="ARBA" id="ARBA00023163"/>
    </source>
</evidence>
<sequence length="235" mass="26855">MENGKLPDCIIKMPIIPTFDPIEELNMYTSLGSLHTFARGSKIVSPGIPFSNVIFLISGQLDVSMVSRNGEEKYLLEVFKNGIAVALNQNDDHEFQITAVKDCTVCFFSLDIMIAILSQNTRLFKNFILNLIQKTQYFMYQSRDLYQSRPSARVFSFLYNLCLTKGNRVNDYYELAVENVSQKTIAKITGTHPVTVCKLFTYLSKEGIIKKNRKVIKVYDLNKLCNLIANEELTY</sequence>
<dbReference type="GO" id="GO:0006355">
    <property type="term" value="P:regulation of DNA-templated transcription"/>
    <property type="evidence" value="ECO:0007669"/>
    <property type="project" value="InterPro"/>
</dbReference>
<feature type="domain" description="HTH crp-type" evidence="4">
    <location>
        <begin position="148"/>
        <end position="222"/>
    </location>
</feature>
<dbReference type="Gene3D" id="1.10.10.10">
    <property type="entry name" value="Winged helix-like DNA-binding domain superfamily/Winged helix DNA-binding domain"/>
    <property type="match status" value="1"/>
</dbReference>
<protein>
    <submittedName>
        <fullName evidence="5">Helix-turn-helix domain-containing protein</fullName>
    </submittedName>
</protein>
<dbReference type="Proteomes" id="UP000430508">
    <property type="component" value="Chromosome"/>
</dbReference>
<dbReference type="SMART" id="SM00419">
    <property type="entry name" value="HTH_CRP"/>
    <property type="match status" value="1"/>
</dbReference>
<dbReference type="EMBL" id="CP046996">
    <property type="protein sequence ID" value="QHA00459.1"/>
    <property type="molecule type" value="Genomic_DNA"/>
</dbReference>
<dbReference type="SUPFAM" id="SSF46785">
    <property type="entry name" value="Winged helix' DNA-binding domain"/>
    <property type="match status" value="1"/>
</dbReference>
<dbReference type="InterPro" id="IPR014710">
    <property type="entry name" value="RmlC-like_jellyroll"/>
</dbReference>
<dbReference type="GO" id="GO:0003677">
    <property type="term" value="F:DNA binding"/>
    <property type="evidence" value="ECO:0007669"/>
    <property type="project" value="UniProtKB-KW"/>
</dbReference>
<dbReference type="InterPro" id="IPR036388">
    <property type="entry name" value="WH-like_DNA-bd_sf"/>
</dbReference>
<accession>A0A857DJ12</accession>
<organism evidence="5 6">
    <name type="scientific">Dehalobacter restrictus</name>
    <dbReference type="NCBI Taxonomy" id="55583"/>
    <lineage>
        <taxon>Bacteria</taxon>
        <taxon>Bacillati</taxon>
        <taxon>Bacillota</taxon>
        <taxon>Clostridia</taxon>
        <taxon>Eubacteriales</taxon>
        <taxon>Desulfitobacteriaceae</taxon>
        <taxon>Dehalobacter</taxon>
    </lineage>
</organism>
<proteinExistence type="predicted"/>
<reference evidence="5 6" key="1">
    <citation type="submission" date="2019-12" db="EMBL/GenBank/DDBJ databases">
        <title>Sequence classification of anaerobic respiratory reductive dehalogenases: First we see many, then we see few.</title>
        <authorList>
            <person name="Molenda O."/>
            <person name="Puentes Jacome L.A."/>
            <person name="Cao X."/>
            <person name="Nesbo C.L."/>
            <person name="Tang S."/>
            <person name="Morson N."/>
            <person name="Patron J."/>
            <person name="Lomheim L."/>
            <person name="Wishart D.S."/>
            <person name="Edwards E.A."/>
        </authorList>
    </citation>
    <scope>NUCLEOTIDE SEQUENCE [LARGE SCALE GENOMIC DNA]</scope>
    <source>
        <strain evidence="5 6">12DCA</strain>
    </source>
</reference>
<dbReference type="PROSITE" id="PS51063">
    <property type="entry name" value="HTH_CRP_2"/>
    <property type="match status" value="1"/>
</dbReference>
<keyword evidence="2" id="KW-0238">DNA-binding</keyword>
<dbReference type="AlphaFoldDB" id="A0A857DJ12"/>
<evidence type="ECO:0000256" key="2">
    <source>
        <dbReference type="ARBA" id="ARBA00023125"/>
    </source>
</evidence>
<dbReference type="InterPro" id="IPR000595">
    <property type="entry name" value="cNMP-bd_dom"/>
</dbReference>